<dbReference type="Pfam" id="PF00297">
    <property type="entry name" value="Ribosomal_L3"/>
    <property type="match status" value="1"/>
</dbReference>
<dbReference type="InterPro" id="IPR009000">
    <property type="entry name" value="Transl_B-barrel_sf"/>
</dbReference>
<dbReference type="EMBL" id="RCSS01000081">
    <property type="protein sequence ID" value="RVD93142.1"/>
    <property type="molecule type" value="Genomic_DNA"/>
</dbReference>
<dbReference type="GO" id="GO:0003723">
    <property type="term" value="F:RNA binding"/>
    <property type="evidence" value="ECO:0007669"/>
    <property type="project" value="TreeGrafter"/>
</dbReference>
<dbReference type="VEuPathDB" id="MicrosporidiaDB:TUBRATIS_003320"/>
<reference evidence="5 6" key="1">
    <citation type="submission" date="2018-10" db="EMBL/GenBank/DDBJ databases">
        <title>Draft genome sequence of the microsporidian Tubulinosema ratisbonensis.</title>
        <authorList>
            <person name="Polonais V."/>
            <person name="Peyretaillade E."/>
            <person name="Niehus S."/>
            <person name="Wawrzyniak I."/>
            <person name="Franchet A."/>
            <person name="Gaspin C."/>
            <person name="Reichstadt M."/>
            <person name="Belser C."/>
            <person name="Labadie K."/>
            <person name="Delbac F."/>
            <person name="Ferrandon D."/>
        </authorList>
    </citation>
    <scope>NUCLEOTIDE SEQUENCE [LARGE SCALE GENOMIC DNA]</scope>
    <source>
        <strain evidence="5 6">Franzen</strain>
    </source>
</reference>
<protein>
    <submittedName>
        <fullName evidence="5">60S ribosomal L3</fullName>
    </submittedName>
</protein>
<sequence length="381" mass="43124">MSCRKFEAPRHGSLAFCPRKRASSVRQKIRAFEKDDPSAPIHLTGFNVYKAGMTHIIRNKVMKDKKATVKEIFEAVTILEAPPMVVFGIRGYVNTPTGLKLKKSVISSHVNESVLRRFYKNYRKLAKKGPLSLSSKDLSQQIESDIEILKECDSIRVLMHTQVDRIKPIKTKKAHISEIQVNGGNISDKVEWAVSMLEKEVKINEVFNEQELVDVVGVTKGKGFTGVTKRFGTRILPRKTNKGKRKVACIGAWHPANVLFSVPRAGQLGFHRRTEYNKMVYKLGHGNEEIKTEFDLTKKAITPMGGFSHYGNVSNEYIMLKGCVPGPRKRVLTLRKNLYNKVSNEKVQIKFIDTSSKTGKGRFQTTEEKRAFFGIKKKAIN</sequence>
<keyword evidence="3 4" id="KW-0687">Ribonucleoprotein</keyword>
<dbReference type="PANTHER" id="PTHR11363">
    <property type="entry name" value="60S RIBOSOMAL PROTEIN L3-RELATED"/>
    <property type="match status" value="1"/>
</dbReference>
<dbReference type="Gene3D" id="2.40.30.10">
    <property type="entry name" value="Translation factors"/>
    <property type="match status" value="1"/>
</dbReference>
<dbReference type="OrthoDB" id="1611972at2759"/>
<dbReference type="FunFam" id="2.40.30.10:FF:000351">
    <property type="entry name" value="Ribosomal protein L3"/>
    <property type="match status" value="1"/>
</dbReference>
<dbReference type="Gene3D" id="3.30.1430.10">
    <property type="match status" value="1"/>
</dbReference>
<dbReference type="InterPro" id="IPR019926">
    <property type="entry name" value="Ribosomal_uL3_CS"/>
</dbReference>
<dbReference type="AlphaFoldDB" id="A0A437APR8"/>
<dbReference type="InterPro" id="IPR045077">
    <property type="entry name" value="L3_arc_euk"/>
</dbReference>
<dbReference type="STRING" id="291195.A0A437APR8"/>
<dbReference type="InterPro" id="IPR000597">
    <property type="entry name" value="Ribosomal_uL3"/>
</dbReference>
<evidence type="ECO:0000256" key="2">
    <source>
        <dbReference type="ARBA" id="ARBA00022980"/>
    </source>
</evidence>
<dbReference type="PANTHER" id="PTHR11363:SF5">
    <property type="entry name" value="LARGE RIBOSOMAL SUBUNIT PROTEIN UL3"/>
    <property type="match status" value="1"/>
</dbReference>
<comment type="caution">
    <text evidence="5">The sequence shown here is derived from an EMBL/GenBank/DDBJ whole genome shotgun (WGS) entry which is preliminary data.</text>
</comment>
<evidence type="ECO:0000256" key="3">
    <source>
        <dbReference type="ARBA" id="ARBA00023274"/>
    </source>
</evidence>
<keyword evidence="2 4" id="KW-0689">Ribosomal protein</keyword>
<dbReference type="PROSITE" id="PS00474">
    <property type="entry name" value="RIBOSOMAL_L3"/>
    <property type="match status" value="1"/>
</dbReference>
<dbReference type="InterPro" id="IPR044892">
    <property type="entry name" value="Ribosomal_L3_dom_3_arc_sf"/>
</dbReference>
<dbReference type="FunFam" id="4.10.960.10:FF:000001">
    <property type="entry name" value="60S ribosomal protein L3"/>
    <property type="match status" value="1"/>
</dbReference>
<evidence type="ECO:0000313" key="5">
    <source>
        <dbReference type="EMBL" id="RVD93142.1"/>
    </source>
</evidence>
<dbReference type="GO" id="GO:0022625">
    <property type="term" value="C:cytosolic large ribosomal subunit"/>
    <property type="evidence" value="ECO:0007669"/>
    <property type="project" value="TreeGrafter"/>
</dbReference>
<dbReference type="Proteomes" id="UP000282876">
    <property type="component" value="Unassembled WGS sequence"/>
</dbReference>
<organism evidence="5 6">
    <name type="scientific">Tubulinosema ratisbonensis</name>
    <dbReference type="NCBI Taxonomy" id="291195"/>
    <lineage>
        <taxon>Eukaryota</taxon>
        <taxon>Fungi</taxon>
        <taxon>Fungi incertae sedis</taxon>
        <taxon>Microsporidia</taxon>
        <taxon>Tubulinosematoidea</taxon>
        <taxon>Tubulinosematidae</taxon>
        <taxon>Tubulinosema</taxon>
    </lineage>
</organism>
<comment type="similarity">
    <text evidence="1 4">Belongs to the universal ribosomal protein uL3 family.</text>
</comment>
<accession>A0A437APR8</accession>
<evidence type="ECO:0000313" key="6">
    <source>
        <dbReference type="Proteomes" id="UP000282876"/>
    </source>
</evidence>
<dbReference type="Gene3D" id="4.10.960.10">
    <property type="entry name" value="Ribosomal protein L3, domain 3"/>
    <property type="match status" value="1"/>
</dbReference>
<gene>
    <name evidence="5" type="ORF">TUBRATIS_003320</name>
</gene>
<dbReference type="GO" id="GO:0003735">
    <property type="term" value="F:structural constituent of ribosome"/>
    <property type="evidence" value="ECO:0007669"/>
    <property type="project" value="InterPro"/>
</dbReference>
<name>A0A437APR8_9MICR</name>
<proteinExistence type="inferred from homology"/>
<keyword evidence="6" id="KW-1185">Reference proteome</keyword>
<dbReference type="GO" id="GO:0006412">
    <property type="term" value="P:translation"/>
    <property type="evidence" value="ECO:0007669"/>
    <property type="project" value="InterPro"/>
</dbReference>
<evidence type="ECO:0000256" key="4">
    <source>
        <dbReference type="RuleBase" id="RU003905"/>
    </source>
</evidence>
<dbReference type="SUPFAM" id="SSF50447">
    <property type="entry name" value="Translation proteins"/>
    <property type="match status" value="1"/>
</dbReference>
<evidence type="ECO:0000256" key="1">
    <source>
        <dbReference type="ARBA" id="ARBA00006540"/>
    </source>
</evidence>